<protein>
    <recommendedName>
        <fullName evidence="1">Glycosyltransferase subfamily 4-like N-terminal domain-containing protein</fullName>
    </recommendedName>
</protein>
<dbReference type="Gene3D" id="3.40.50.2000">
    <property type="entry name" value="Glycogen Phosphorylase B"/>
    <property type="match status" value="2"/>
</dbReference>
<dbReference type="EMBL" id="BARU01013578">
    <property type="protein sequence ID" value="GAH38449.1"/>
    <property type="molecule type" value="Genomic_DNA"/>
</dbReference>
<name>X1GA61_9ZZZZ</name>
<evidence type="ECO:0000313" key="2">
    <source>
        <dbReference type="EMBL" id="GAH38449.1"/>
    </source>
</evidence>
<accession>X1GA61</accession>
<sequence length="195" mass="22167">MAVDDPSDDFQYPNEVTYRLNQHDNAEYVQAAEFLNYNNVRAVSVQHEFGIYGGRDGAYLLDLLRELRCPITTTFHTVLREPSESQREVMDELIVLSSLLVVMSERAVRFLQEVYGAPEAKIRMIHHGVPEIPLVEPETYKAQFEMQGRKLLLTFGLLSPGKGIEYALQALPPVVEQHPDLCYIILGATHPNVLR</sequence>
<proteinExistence type="predicted"/>
<feature type="non-terminal residue" evidence="2">
    <location>
        <position position="195"/>
    </location>
</feature>
<reference evidence="2" key="1">
    <citation type="journal article" date="2014" name="Front. Microbiol.">
        <title>High frequency of phylogenetically diverse reductive dehalogenase-homologous genes in deep subseafloor sedimentary metagenomes.</title>
        <authorList>
            <person name="Kawai M."/>
            <person name="Futagami T."/>
            <person name="Toyoda A."/>
            <person name="Takaki Y."/>
            <person name="Nishi S."/>
            <person name="Hori S."/>
            <person name="Arai W."/>
            <person name="Tsubouchi T."/>
            <person name="Morono Y."/>
            <person name="Uchiyama I."/>
            <person name="Ito T."/>
            <person name="Fujiyama A."/>
            <person name="Inagaki F."/>
            <person name="Takami H."/>
        </authorList>
    </citation>
    <scope>NUCLEOTIDE SEQUENCE</scope>
    <source>
        <strain evidence="2">Expedition CK06-06</strain>
    </source>
</reference>
<evidence type="ECO:0000259" key="1">
    <source>
        <dbReference type="Pfam" id="PF13439"/>
    </source>
</evidence>
<feature type="domain" description="Glycosyltransferase subfamily 4-like N-terminal" evidence="1">
    <location>
        <begin position="57"/>
        <end position="129"/>
    </location>
</feature>
<dbReference type="InterPro" id="IPR028098">
    <property type="entry name" value="Glyco_trans_4-like_N"/>
</dbReference>
<dbReference type="SUPFAM" id="SSF53756">
    <property type="entry name" value="UDP-Glycosyltransferase/glycogen phosphorylase"/>
    <property type="match status" value="1"/>
</dbReference>
<comment type="caution">
    <text evidence="2">The sequence shown here is derived from an EMBL/GenBank/DDBJ whole genome shotgun (WGS) entry which is preliminary data.</text>
</comment>
<dbReference type="Pfam" id="PF13439">
    <property type="entry name" value="Glyco_transf_4"/>
    <property type="match status" value="1"/>
</dbReference>
<organism evidence="2">
    <name type="scientific">marine sediment metagenome</name>
    <dbReference type="NCBI Taxonomy" id="412755"/>
    <lineage>
        <taxon>unclassified sequences</taxon>
        <taxon>metagenomes</taxon>
        <taxon>ecological metagenomes</taxon>
    </lineage>
</organism>
<gene>
    <name evidence="2" type="ORF">S03H2_24439</name>
</gene>
<dbReference type="AlphaFoldDB" id="X1GA61"/>